<dbReference type="Proteomes" id="UP000187209">
    <property type="component" value="Unassembled WGS sequence"/>
</dbReference>
<dbReference type="InterPro" id="IPR055457">
    <property type="entry name" value="OST48_N"/>
</dbReference>
<feature type="transmembrane region" description="Helical" evidence="8">
    <location>
        <begin position="379"/>
        <end position="401"/>
    </location>
</feature>
<accession>A0A1R2AXG9</accession>
<evidence type="ECO:0000256" key="8">
    <source>
        <dbReference type="RuleBase" id="RU361142"/>
    </source>
</evidence>
<gene>
    <name evidence="11" type="ORF">SteCoe_33113</name>
</gene>
<keyword evidence="7 8" id="KW-0472">Membrane</keyword>
<evidence type="ECO:0000259" key="10">
    <source>
        <dbReference type="Pfam" id="PF23358"/>
    </source>
</evidence>
<evidence type="ECO:0000256" key="2">
    <source>
        <dbReference type="ARBA" id="ARBA00004922"/>
    </source>
</evidence>
<evidence type="ECO:0000256" key="1">
    <source>
        <dbReference type="ARBA" id="ARBA00004479"/>
    </source>
</evidence>
<evidence type="ECO:0000256" key="7">
    <source>
        <dbReference type="ARBA" id="ARBA00023136"/>
    </source>
</evidence>
<reference evidence="11 12" key="1">
    <citation type="submission" date="2016-11" db="EMBL/GenBank/DDBJ databases">
        <title>The macronuclear genome of Stentor coeruleus: a giant cell with tiny introns.</title>
        <authorList>
            <person name="Slabodnick M."/>
            <person name="Ruby J.G."/>
            <person name="Reiff S.B."/>
            <person name="Swart E.C."/>
            <person name="Gosai S."/>
            <person name="Prabakaran S."/>
            <person name="Witkowska E."/>
            <person name="Larue G.E."/>
            <person name="Fisher S."/>
            <person name="Freeman R.M."/>
            <person name="Gunawardena J."/>
            <person name="Chu W."/>
            <person name="Stover N.A."/>
            <person name="Gregory B.D."/>
            <person name="Nowacki M."/>
            <person name="Derisi J."/>
            <person name="Roy S.W."/>
            <person name="Marshall W.F."/>
            <person name="Sood P."/>
        </authorList>
    </citation>
    <scope>NUCLEOTIDE SEQUENCE [LARGE SCALE GENOMIC DNA]</scope>
    <source>
        <strain evidence="11">WM001</strain>
    </source>
</reference>
<dbReference type="PANTHER" id="PTHR10830">
    <property type="entry name" value="DOLICHYL-DIPHOSPHOOLIGOSACCHARIDE--PROTEIN GLYCOSYLTRANSFERASE 48 KDA SUBUNIT"/>
    <property type="match status" value="1"/>
</dbReference>
<feature type="chain" id="PRO_5011818335" description="Dolichyl-diphosphooligosaccharide--protein glycosyltransferase 48 kDa subunit" evidence="8">
    <location>
        <begin position="18"/>
        <end position="405"/>
    </location>
</feature>
<dbReference type="InterPro" id="IPR005013">
    <property type="entry name" value="DDOST_48_kDa_subunit"/>
</dbReference>
<feature type="domain" description="OST48 N-terminal" evidence="9">
    <location>
        <begin position="20"/>
        <end position="248"/>
    </location>
</feature>
<keyword evidence="5 8" id="KW-0256">Endoplasmic reticulum</keyword>
<feature type="signal peptide" evidence="8">
    <location>
        <begin position="1"/>
        <end position="17"/>
    </location>
</feature>
<keyword evidence="8" id="KW-0732">Signal</keyword>
<evidence type="ECO:0000256" key="6">
    <source>
        <dbReference type="ARBA" id="ARBA00022989"/>
    </source>
</evidence>
<keyword evidence="4 8" id="KW-0812">Transmembrane</keyword>
<dbReference type="Pfam" id="PF03345">
    <property type="entry name" value="OST48_N"/>
    <property type="match status" value="1"/>
</dbReference>
<comment type="function">
    <text evidence="8">Subunit of the oligosaccharyl transferase (OST) complex that catalyzes the initial transfer of a defined glycan (Glc(3)Man(9)GlcNAc(2) in eukaryotes) from the lipid carrier dolichol-pyrophosphate to an asparagine residue within an Asn-X-Ser/Thr consensus motif in nascent polypeptide chains, the first step in protein N-glycosylation. N-glycosylation occurs cotranslationally and the complex associates with the Sec61 complex at the channel-forming translocon complex that mediates protein translocation across the endoplasmic reticulum (ER).</text>
</comment>
<evidence type="ECO:0000313" key="11">
    <source>
        <dbReference type="EMBL" id="OMJ69218.1"/>
    </source>
</evidence>
<evidence type="ECO:0000256" key="4">
    <source>
        <dbReference type="ARBA" id="ARBA00022692"/>
    </source>
</evidence>
<comment type="subcellular location">
    <subcellularLocation>
        <location evidence="8">Endoplasmic reticulum membrane</location>
        <topology evidence="8">Single-pass type I membrane protein</topology>
    </subcellularLocation>
    <subcellularLocation>
        <location evidence="1">Membrane</location>
        <topology evidence="1">Single-pass type I membrane protein</topology>
    </subcellularLocation>
</comment>
<keyword evidence="6 8" id="KW-1133">Transmembrane helix</keyword>
<evidence type="ECO:0000256" key="3">
    <source>
        <dbReference type="ARBA" id="ARBA00008743"/>
    </source>
</evidence>
<proteinExistence type="inferred from homology"/>
<comment type="caution">
    <text evidence="11">The sequence shown here is derived from an EMBL/GenBank/DDBJ whole genome shotgun (WGS) entry which is preliminary data.</text>
</comment>
<comment type="subunit">
    <text evidence="8">Component of the oligosaccharyltransferase (OST) complex.</text>
</comment>
<dbReference type="UniPathway" id="UPA00378"/>
<keyword evidence="12" id="KW-1185">Reference proteome</keyword>
<comment type="similarity">
    <text evidence="3 8">Belongs to the DDOST 48 kDa subunit family.</text>
</comment>
<dbReference type="PANTHER" id="PTHR10830:SF0">
    <property type="entry name" value="DOLICHYL-DIPHOSPHOOLIGOSACCHARIDE--PROTEIN GLYCOSYLTRANSFERASE 48 KDA SUBUNIT"/>
    <property type="match status" value="1"/>
</dbReference>
<feature type="domain" description="OST48 middle" evidence="10">
    <location>
        <begin position="268"/>
        <end position="403"/>
    </location>
</feature>
<evidence type="ECO:0000259" key="9">
    <source>
        <dbReference type="Pfam" id="PF03345"/>
    </source>
</evidence>
<comment type="pathway">
    <text evidence="2 8">Protein modification; protein glycosylation.</text>
</comment>
<dbReference type="Pfam" id="PF23358">
    <property type="entry name" value="OST48_MD"/>
    <property type="match status" value="1"/>
</dbReference>
<dbReference type="AlphaFoldDB" id="A0A1R2AXG9"/>
<evidence type="ECO:0000313" key="12">
    <source>
        <dbReference type="Proteomes" id="UP000187209"/>
    </source>
</evidence>
<sequence>MELLFLSLSILSVFTSAADVLVLMDHTDIKESHSLFFDSIISRGHKITYKLPDSQGLKLEKFDDYLYSTVILMCPGEGIIYLDLNGKVSVSDLVKFSDNGGNLIIFGDVDAASHYRRLVNDFGVDFYEQGTRLYNEKKEKIVATTNMTGPVSILSTSKSPLKFSGIGLYYNQNSKLLTPLISTSKDQFVRNEFKKTDVKEPAIVAVAFQGRNNVRAVIVGSVDICANLNMKDESLSNNKICVELSKWAFQEKSVLRYSGVTHYKAGSKNNKGYLEGEYTINDDLVFSIDIEELKGGSWQAHKTSKAYVEFVMLEPKIRKYLEFKNGSLVTQFRAPDIHGVYQFKVFLNDAGYSWIESATKVTVRPYKHNQFERFLTCAYPYYASVFASMSGFVVFSFYFLYHKNS</sequence>
<evidence type="ECO:0000256" key="5">
    <source>
        <dbReference type="ARBA" id="ARBA00022824"/>
    </source>
</evidence>
<organism evidence="11 12">
    <name type="scientific">Stentor coeruleus</name>
    <dbReference type="NCBI Taxonomy" id="5963"/>
    <lineage>
        <taxon>Eukaryota</taxon>
        <taxon>Sar</taxon>
        <taxon>Alveolata</taxon>
        <taxon>Ciliophora</taxon>
        <taxon>Postciliodesmatophora</taxon>
        <taxon>Heterotrichea</taxon>
        <taxon>Heterotrichida</taxon>
        <taxon>Stentoridae</taxon>
        <taxon>Stentor</taxon>
    </lineage>
</organism>
<dbReference type="OrthoDB" id="29105at2759"/>
<dbReference type="EMBL" id="MPUH01001225">
    <property type="protein sequence ID" value="OMJ69218.1"/>
    <property type="molecule type" value="Genomic_DNA"/>
</dbReference>
<name>A0A1R2AXG9_9CILI</name>
<protein>
    <recommendedName>
        <fullName evidence="8">Dolichyl-diphosphooligosaccharide--protein glycosyltransferase 48 kDa subunit</fullName>
        <shortName evidence="8">Oligosaccharyl transferase 48 kDa subunit</shortName>
    </recommendedName>
</protein>
<dbReference type="InterPro" id="IPR055459">
    <property type="entry name" value="OST48_MD"/>
</dbReference>
<dbReference type="GO" id="GO:0018279">
    <property type="term" value="P:protein N-linked glycosylation via asparagine"/>
    <property type="evidence" value="ECO:0007669"/>
    <property type="project" value="UniProtKB-UniRule"/>
</dbReference>
<dbReference type="GO" id="GO:0008250">
    <property type="term" value="C:oligosaccharyltransferase complex"/>
    <property type="evidence" value="ECO:0007669"/>
    <property type="project" value="TreeGrafter"/>
</dbReference>